<sequence>MVFGHWTQTGVDIWLTLIGMAVVGLVLLYVVRRKT</sequence>
<evidence type="ECO:0000313" key="3">
    <source>
        <dbReference type="Proteomes" id="UP000325785"/>
    </source>
</evidence>
<dbReference type="EMBL" id="CP031598">
    <property type="protein sequence ID" value="QEW26250.1"/>
    <property type="molecule type" value="Genomic_DNA"/>
</dbReference>
<accession>A0A5P3ACD5</accession>
<feature type="transmembrane region" description="Helical" evidence="1">
    <location>
        <begin position="13"/>
        <end position="31"/>
    </location>
</feature>
<organism evidence="2 3">
    <name type="scientific">Roseovarius indicus</name>
    <dbReference type="NCBI Taxonomy" id="540747"/>
    <lineage>
        <taxon>Bacteria</taxon>
        <taxon>Pseudomonadati</taxon>
        <taxon>Pseudomonadota</taxon>
        <taxon>Alphaproteobacteria</taxon>
        <taxon>Rhodobacterales</taxon>
        <taxon>Roseobacteraceae</taxon>
        <taxon>Roseovarius</taxon>
    </lineage>
</organism>
<gene>
    <name evidence="2" type="ORF">RIdsm_02048</name>
</gene>
<protein>
    <recommendedName>
        <fullName evidence="4">LPXTG cell wall anchor domain-containing protein</fullName>
    </recommendedName>
</protein>
<dbReference type="KEGG" id="rid:RIdsm_02048"/>
<keyword evidence="1" id="KW-1133">Transmembrane helix</keyword>
<proteinExistence type="predicted"/>
<evidence type="ECO:0008006" key="4">
    <source>
        <dbReference type="Google" id="ProtNLM"/>
    </source>
</evidence>
<dbReference type="AlphaFoldDB" id="A0A5P3ACD5"/>
<reference evidence="2 3" key="1">
    <citation type="submission" date="2018-08" db="EMBL/GenBank/DDBJ databases">
        <title>Genetic Globetrotter - A new plasmid hitch-hiking vast phylogenetic and geographic distances.</title>
        <authorList>
            <person name="Vollmers J."/>
            <person name="Petersen J."/>
        </authorList>
    </citation>
    <scope>NUCLEOTIDE SEQUENCE [LARGE SCALE GENOMIC DNA]</scope>
    <source>
        <strain evidence="2 3">DSM 26383</strain>
    </source>
</reference>
<evidence type="ECO:0000256" key="1">
    <source>
        <dbReference type="SAM" id="Phobius"/>
    </source>
</evidence>
<dbReference type="Proteomes" id="UP000325785">
    <property type="component" value="Chromosome"/>
</dbReference>
<evidence type="ECO:0000313" key="2">
    <source>
        <dbReference type="EMBL" id="QEW26250.1"/>
    </source>
</evidence>
<name>A0A5P3ACD5_9RHOB</name>
<keyword evidence="1" id="KW-0472">Membrane</keyword>
<dbReference type="RefSeq" id="WP_160325804.1">
    <property type="nucleotide sequence ID" value="NZ_CAXRJZ010000060.1"/>
</dbReference>
<keyword evidence="1" id="KW-0812">Transmembrane</keyword>
<dbReference type="NCBIfam" id="TIGR01167">
    <property type="entry name" value="LPXTG_anchor"/>
    <property type="match status" value="1"/>
</dbReference>